<evidence type="ECO:0000256" key="4">
    <source>
        <dbReference type="ARBA" id="ARBA00022980"/>
    </source>
</evidence>
<keyword evidence="2" id="KW-0699">rRNA-binding</keyword>
<protein>
    <recommendedName>
        <fullName evidence="6">50S ribosomal protein L9, chloroplastic</fullName>
    </recommendedName>
</protein>
<dbReference type="InterPro" id="IPR020070">
    <property type="entry name" value="Ribosomal_bL9_N"/>
</dbReference>
<keyword evidence="10" id="KW-1185">Reference proteome</keyword>
<dbReference type="Proteomes" id="UP000027195">
    <property type="component" value="Unassembled WGS sequence"/>
</dbReference>
<dbReference type="OrthoDB" id="5555409at2759"/>
<evidence type="ECO:0000256" key="5">
    <source>
        <dbReference type="ARBA" id="ARBA00023274"/>
    </source>
</evidence>
<feature type="domain" description="Large ribosomal subunit protein bL9 C-terminal" evidence="8">
    <location>
        <begin position="121"/>
        <end position="194"/>
    </location>
</feature>
<dbReference type="InterPro" id="IPR036935">
    <property type="entry name" value="Ribosomal_bL9_N_sf"/>
</dbReference>
<dbReference type="InterPro" id="IPR009027">
    <property type="entry name" value="Ribosomal_bL9/RNase_H1_N"/>
</dbReference>
<keyword evidence="4" id="KW-0689">Ribosomal protein</keyword>
<evidence type="ECO:0000256" key="6">
    <source>
        <dbReference type="ARBA" id="ARBA00035427"/>
    </source>
</evidence>
<proteinExistence type="inferred from homology"/>
<organism evidence="9 10">
    <name type="scientific">Botryobasidium botryosum (strain FD-172 SS1)</name>
    <dbReference type="NCBI Taxonomy" id="930990"/>
    <lineage>
        <taxon>Eukaryota</taxon>
        <taxon>Fungi</taxon>
        <taxon>Dikarya</taxon>
        <taxon>Basidiomycota</taxon>
        <taxon>Agaricomycotina</taxon>
        <taxon>Agaricomycetes</taxon>
        <taxon>Cantharellales</taxon>
        <taxon>Botryobasidiaceae</taxon>
        <taxon>Botryobasidium</taxon>
    </lineage>
</organism>
<evidence type="ECO:0000313" key="9">
    <source>
        <dbReference type="EMBL" id="KDQ18230.1"/>
    </source>
</evidence>
<keyword evidence="5" id="KW-0687">Ribonucleoprotein</keyword>
<evidence type="ECO:0000256" key="1">
    <source>
        <dbReference type="ARBA" id="ARBA00010605"/>
    </source>
</evidence>
<dbReference type="GO" id="GO:0019843">
    <property type="term" value="F:rRNA binding"/>
    <property type="evidence" value="ECO:0007669"/>
    <property type="project" value="UniProtKB-KW"/>
</dbReference>
<dbReference type="InterPro" id="IPR036791">
    <property type="entry name" value="Ribosomal_bL9_C_sf"/>
</dbReference>
<keyword evidence="3" id="KW-0694">RNA-binding</keyword>
<evidence type="ECO:0000256" key="3">
    <source>
        <dbReference type="ARBA" id="ARBA00022884"/>
    </source>
</evidence>
<reference evidence="10" key="1">
    <citation type="journal article" date="2014" name="Proc. Natl. Acad. Sci. U.S.A.">
        <title>Extensive sampling of basidiomycete genomes demonstrates inadequacy of the white-rot/brown-rot paradigm for wood decay fungi.</title>
        <authorList>
            <person name="Riley R."/>
            <person name="Salamov A.A."/>
            <person name="Brown D.W."/>
            <person name="Nagy L.G."/>
            <person name="Floudas D."/>
            <person name="Held B.W."/>
            <person name="Levasseur A."/>
            <person name="Lombard V."/>
            <person name="Morin E."/>
            <person name="Otillar R."/>
            <person name="Lindquist E.A."/>
            <person name="Sun H."/>
            <person name="LaButti K.M."/>
            <person name="Schmutz J."/>
            <person name="Jabbour D."/>
            <person name="Luo H."/>
            <person name="Baker S.E."/>
            <person name="Pisabarro A.G."/>
            <person name="Walton J.D."/>
            <person name="Blanchette R.A."/>
            <person name="Henrissat B."/>
            <person name="Martin F."/>
            <person name="Cullen D."/>
            <person name="Hibbett D.S."/>
            <person name="Grigoriev I.V."/>
        </authorList>
    </citation>
    <scope>NUCLEOTIDE SEQUENCE [LARGE SCALE GENOMIC DNA]</scope>
    <source>
        <strain evidence="10">FD-172 SS1</strain>
    </source>
</reference>
<dbReference type="GO" id="GO:0005840">
    <property type="term" value="C:ribosome"/>
    <property type="evidence" value="ECO:0007669"/>
    <property type="project" value="UniProtKB-KW"/>
</dbReference>
<evidence type="ECO:0000259" key="7">
    <source>
        <dbReference type="Pfam" id="PF01281"/>
    </source>
</evidence>
<dbReference type="HOGENOM" id="CLU_098386_0_0_1"/>
<dbReference type="InterPro" id="IPR020069">
    <property type="entry name" value="Ribosomal_bL9_C"/>
</dbReference>
<dbReference type="SUPFAM" id="SSF55658">
    <property type="entry name" value="L9 N-domain-like"/>
    <property type="match status" value="1"/>
</dbReference>
<dbReference type="AlphaFoldDB" id="A0A067MU50"/>
<dbReference type="Gene3D" id="3.10.430.100">
    <property type="entry name" value="Ribosomal protein L9, C-terminal domain"/>
    <property type="match status" value="1"/>
</dbReference>
<dbReference type="SUPFAM" id="SSF55653">
    <property type="entry name" value="Ribosomal protein L9 C-domain"/>
    <property type="match status" value="1"/>
</dbReference>
<dbReference type="Pfam" id="PF01281">
    <property type="entry name" value="Ribosomal_L9_N"/>
    <property type="match status" value="1"/>
</dbReference>
<dbReference type="EMBL" id="KL198022">
    <property type="protein sequence ID" value="KDQ18230.1"/>
    <property type="molecule type" value="Genomic_DNA"/>
</dbReference>
<dbReference type="GO" id="GO:1990904">
    <property type="term" value="C:ribonucleoprotein complex"/>
    <property type="evidence" value="ECO:0007669"/>
    <property type="project" value="UniProtKB-KW"/>
</dbReference>
<comment type="similarity">
    <text evidence="1">Belongs to the bacterial ribosomal protein bL9 family.</text>
</comment>
<dbReference type="InterPro" id="IPR000244">
    <property type="entry name" value="Ribosomal_bL9"/>
</dbReference>
<dbReference type="Gene3D" id="3.40.5.10">
    <property type="entry name" value="Ribosomal protein L9, N-terminal domain"/>
    <property type="match status" value="1"/>
</dbReference>
<dbReference type="InParanoid" id="A0A067MU50"/>
<name>A0A067MU50_BOTB1</name>
<gene>
    <name evidence="9" type="ORF">BOTBODRAFT_63915</name>
</gene>
<dbReference type="Pfam" id="PF03948">
    <property type="entry name" value="Ribosomal_L9_C"/>
    <property type="match status" value="1"/>
</dbReference>
<evidence type="ECO:0000259" key="8">
    <source>
        <dbReference type="Pfam" id="PF03948"/>
    </source>
</evidence>
<evidence type="ECO:0000313" key="10">
    <source>
        <dbReference type="Proteomes" id="UP000027195"/>
    </source>
</evidence>
<dbReference type="STRING" id="930990.A0A067MU50"/>
<accession>A0A067MU50</accession>
<dbReference type="GO" id="GO:0003735">
    <property type="term" value="F:structural constituent of ribosome"/>
    <property type="evidence" value="ECO:0007669"/>
    <property type="project" value="InterPro"/>
</dbReference>
<evidence type="ECO:0000256" key="2">
    <source>
        <dbReference type="ARBA" id="ARBA00022730"/>
    </source>
</evidence>
<dbReference type="GO" id="GO:0006412">
    <property type="term" value="P:translation"/>
    <property type="evidence" value="ECO:0007669"/>
    <property type="project" value="InterPro"/>
</dbReference>
<sequence>MSLSIARAWPSKFCAPAQRAFQQARSAHTKRTIQVQLKDDVPGLGMFGSVQTVSPGRMRNLLYPLGKADYILRGVGPRLLLRPENSTSESDNGRTDLAKLTERLLALPPLIFRRRVRTRAATSTLKPIYGSVTTTEISQYISEHFKFLLAPPDAILMLPAVGNIRPTKLKALGTYEVEVLLRDGQTVTITVQVDEQVD</sequence>
<feature type="domain" description="Ribosomal protein L9" evidence="7">
    <location>
        <begin position="33"/>
        <end position="71"/>
    </location>
</feature>
<dbReference type="PANTHER" id="PTHR21368">
    <property type="entry name" value="50S RIBOSOMAL PROTEIN L9"/>
    <property type="match status" value="1"/>
</dbReference>